<feature type="transmembrane region" description="Helical" evidence="8">
    <location>
        <begin position="245"/>
        <end position="262"/>
    </location>
</feature>
<feature type="transmembrane region" description="Helical" evidence="8">
    <location>
        <begin position="269"/>
        <end position="289"/>
    </location>
</feature>
<keyword evidence="11" id="KW-1185">Reference proteome</keyword>
<protein>
    <submittedName>
        <fullName evidence="10">PPP family 3-phenylpropionic acid transporter</fullName>
    </submittedName>
</protein>
<dbReference type="Gene3D" id="1.20.1250.20">
    <property type="entry name" value="MFS general substrate transporter like domains"/>
    <property type="match status" value="2"/>
</dbReference>
<sequence length="400" mass="44459">MPRFAGRILSSSLILKLFSFFSYGSMAVFISFFPLYLQNIGMDKLQIGSLIAIGSIVSLFAHPFWSYMGDRSQNTRSIVVIMMTGMLFLIQIVFQLNTYTLICVFMLLFYFFQTPLLSQMNTLVLNYMDTPSKSFISYRTWGTLGSAIFALIAGITIKNSAVWNVSTLLTILILIAIGTVLVLPPLRKPSDTPILTPSGFRKVLNPYFLAFMILAVLISIPTAMNTAFVTLYITELGGTNTMVGLAVFLSVILESAVFVLFDRFMKRKLTLMIGLLALISVLYAIRWYITSEATSPQEVVLTQLMNCFTFGGYCYLGTQLTMLFIPRPLRAHGHALYTLTSSGISSMIAGLLGGWLFQNFGGSMMYTVCVALALFGALGFALMAYSIYKNGYQPQLYSEE</sequence>
<evidence type="ECO:0000256" key="7">
    <source>
        <dbReference type="ARBA" id="ARBA00023136"/>
    </source>
</evidence>
<evidence type="ECO:0000313" key="11">
    <source>
        <dbReference type="Proteomes" id="UP001519273"/>
    </source>
</evidence>
<feature type="transmembrane region" description="Helical" evidence="8">
    <location>
        <begin position="363"/>
        <end position="388"/>
    </location>
</feature>
<accession>A0ABS4H2H0</accession>
<evidence type="ECO:0000256" key="3">
    <source>
        <dbReference type="ARBA" id="ARBA00022475"/>
    </source>
</evidence>
<dbReference type="PANTHER" id="PTHR23522">
    <property type="entry name" value="BLL5896 PROTEIN"/>
    <property type="match status" value="1"/>
</dbReference>
<evidence type="ECO:0000256" key="5">
    <source>
        <dbReference type="ARBA" id="ARBA00022692"/>
    </source>
</evidence>
<keyword evidence="2" id="KW-0813">Transport</keyword>
<dbReference type="EMBL" id="JAGGKP010000002">
    <property type="protein sequence ID" value="MBP1936734.1"/>
    <property type="molecule type" value="Genomic_DNA"/>
</dbReference>
<feature type="transmembrane region" description="Helical" evidence="8">
    <location>
        <begin position="336"/>
        <end position="357"/>
    </location>
</feature>
<evidence type="ECO:0000256" key="6">
    <source>
        <dbReference type="ARBA" id="ARBA00022989"/>
    </source>
</evidence>
<keyword evidence="3" id="KW-1003">Cell membrane</keyword>
<dbReference type="SUPFAM" id="SSF103473">
    <property type="entry name" value="MFS general substrate transporter"/>
    <property type="match status" value="1"/>
</dbReference>
<evidence type="ECO:0000256" key="8">
    <source>
        <dbReference type="SAM" id="Phobius"/>
    </source>
</evidence>
<evidence type="ECO:0000259" key="9">
    <source>
        <dbReference type="Pfam" id="PF12832"/>
    </source>
</evidence>
<proteinExistence type="predicted"/>
<comment type="caution">
    <text evidence="10">The sequence shown here is derived from an EMBL/GenBank/DDBJ whole genome shotgun (WGS) entry which is preliminary data.</text>
</comment>
<feature type="transmembrane region" description="Helical" evidence="8">
    <location>
        <begin position="45"/>
        <end position="65"/>
    </location>
</feature>
<feature type="domain" description="Major facilitator superfamily associated" evidence="9">
    <location>
        <begin position="14"/>
        <end position="367"/>
    </location>
</feature>
<feature type="transmembrane region" description="Helical" evidence="8">
    <location>
        <begin position="301"/>
        <end position="324"/>
    </location>
</feature>
<feature type="transmembrane region" description="Helical" evidence="8">
    <location>
        <begin position="138"/>
        <end position="157"/>
    </location>
</feature>
<evidence type="ECO:0000256" key="4">
    <source>
        <dbReference type="ARBA" id="ARBA00022519"/>
    </source>
</evidence>
<organism evidence="10 11">
    <name type="scientific">Paenibacillus sediminis</name>
    <dbReference type="NCBI Taxonomy" id="664909"/>
    <lineage>
        <taxon>Bacteria</taxon>
        <taxon>Bacillati</taxon>
        <taxon>Bacillota</taxon>
        <taxon>Bacilli</taxon>
        <taxon>Bacillales</taxon>
        <taxon>Paenibacillaceae</taxon>
        <taxon>Paenibacillus</taxon>
    </lineage>
</organism>
<dbReference type="InterPro" id="IPR036259">
    <property type="entry name" value="MFS_trans_sf"/>
</dbReference>
<keyword evidence="4" id="KW-0997">Cell inner membrane</keyword>
<dbReference type="RefSeq" id="WP_245252106.1">
    <property type="nucleotide sequence ID" value="NZ_CBCRVE010000003.1"/>
</dbReference>
<dbReference type="Pfam" id="PF12832">
    <property type="entry name" value="MFS_1_like"/>
    <property type="match status" value="1"/>
</dbReference>
<dbReference type="InterPro" id="IPR024989">
    <property type="entry name" value="MFS_assoc_dom"/>
</dbReference>
<evidence type="ECO:0000256" key="2">
    <source>
        <dbReference type="ARBA" id="ARBA00022448"/>
    </source>
</evidence>
<reference evidence="10 11" key="1">
    <citation type="submission" date="2021-03" db="EMBL/GenBank/DDBJ databases">
        <title>Genomic Encyclopedia of Type Strains, Phase IV (KMG-IV): sequencing the most valuable type-strain genomes for metagenomic binning, comparative biology and taxonomic classification.</title>
        <authorList>
            <person name="Goeker M."/>
        </authorList>
    </citation>
    <scope>NUCLEOTIDE SEQUENCE [LARGE SCALE GENOMIC DNA]</scope>
    <source>
        <strain evidence="10 11">DSM 23491</strain>
    </source>
</reference>
<evidence type="ECO:0000256" key="1">
    <source>
        <dbReference type="ARBA" id="ARBA00004429"/>
    </source>
</evidence>
<gene>
    <name evidence="10" type="ORF">J2Z20_001615</name>
</gene>
<dbReference type="Proteomes" id="UP001519273">
    <property type="component" value="Unassembled WGS sequence"/>
</dbReference>
<name>A0ABS4H2H0_9BACL</name>
<keyword evidence="5 8" id="KW-0812">Transmembrane</keyword>
<comment type="subcellular location">
    <subcellularLocation>
        <location evidence="1">Cell inner membrane</location>
        <topology evidence="1">Multi-pass membrane protein</topology>
    </subcellularLocation>
</comment>
<feature type="transmembrane region" description="Helical" evidence="8">
    <location>
        <begin position="163"/>
        <end position="186"/>
    </location>
</feature>
<keyword evidence="6 8" id="KW-1133">Transmembrane helix</keyword>
<evidence type="ECO:0000313" key="10">
    <source>
        <dbReference type="EMBL" id="MBP1936734.1"/>
    </source>
</evidence>
<feature type="transmembrane region" description="Helical" evidence="8">
    <location>
        <begin position="12"/>
        <end position="33"/>
    </location>
</feature>
<dbReference type="PANTHER" id="PTHR23522:SF10">
    <property type="entry name" value="3-PHENYLPROPIONIC ACID TRANSPORTER-RELATED"/>
    <property type="match status" value="1"/>
</dbReference>
<feature type="transmembrane region" description="Helical" evidence="8">
    <location>
        <begin position="207"/>
        <end position="233"/>
    </location>
</feature>
<keyword evidence="7 8" id="KW-0472">Membrane</keyword>